<proteinExistence type="predicted"/>
<reference evidence="1" key="2">
    <citation type="journal article" date="2021" name="Genome Biol. Evol.">
        <title>Developing a high-quality reference genome for a parasitic bivalve with doubly uniparental inheritance (Bivalvia: Unionida).</title>
        <authorList>
            <person name="Smith C.H."/>
        </authorList>
    </citation>
    <scope>NUCLEOTIDE SEQUENCE</scope>
    <source>
        <strain evidence="1">CHS0354</strain>
        <tissue evidence="1">Mantle</tissue>
    </source>
</reference>
<dbReference type="EMBL" id="JAEAOA010001226">
    <property type="protein sequence ID" value="KAK3585389.1"/>
    <property type="molecule type" value="Genomic_DNA"/>
</dbReference>
<evidence type="ECO:0000313" key="1">
    <source>
        <dbReference type="EMBL" id="KAK3585389.1"/>
    </source>
</evidence>
<keyword evidence="2" id="KW-1185">Reference proteome</keyword>
<reference evidence="1" key="1">
    <citation type="journal article" date="2021" name="Genome Biol. Evol.">
        <title>A High-Quality Reference Genome for a Parasitic Bivalve with Doubly Uniparental Inheritance (Bivalvia: Unionida).</title>
        <authorList>
            <person name="Smith C.H."/>
        </authorList>
    </citation>
    <scope>NUCLEOTIDE SEQUENCE</scope>
    <source>
        <strain evidence="1">CHS0354</strain>
    </source>
</reference>
<gene>
    <name evidence="1" type="ORF">CHS0354_020100</name>
</gene>
<dbReference type="Proteomes" id="UP001195483">
    <property type="component" value="Unassembled WGS sequence"/>
</dbReference>
<accession>A0AAE0VPF1</accession>
<evidence type="ECO:0000313" key="2">
    <source>
        <dbReference type="Proteomes" id="UP001195483"/>
    </source>
</evidence>
<reference evidence="1" key="3">
    <citation type="submission" date="2023-05" db="EMBL/GenBank/DDBJ databases">
        <authorList>
            <person name="Smith C.H."/>
        </authorList>
    </citation>
    <scope>NUCLEOTIDE SEQUENCE</scope>
    <source>
        <strain evidence="1">CHS0354</strain>
        <tissue evidence="1">Mantle</tissue>
    </source>
</reference>
<comment type="caution">
    <text evidence="1">The sequence shown here is derived from an EMBL/GenBank/DDBJ whole genome shotgun (WGS) entry which is preliminary data.</text>
</comment>
<dbReference type="AlphaFoldDB" id="A0AAE0VPF1"/>
<organism evidence="1 2">
    <name type="scientific">Potamilus streckersoni</name>
    <dbReference type="NCBI Taxonomy" id="2493646"/>
    <lineage>
        <taxon>Eukaryota</taxon>
        <taxon>Metazoa</taxon>
        <taxon>Spiralia</taxon>
        <taxon>Lophotrochozoa</taxon>
        <taxon>Mollusca</taxon>
        <taxon>Bivalvia</taxon>
        <taxon>Autobranchia</taxon>
        <taxon>Heteroconchia</taxon>
        <taxon>Palaeoheterodonta</taxon>
        <taxon>Unionida</taxon>
        <taxon>Unionoidea</taxon>
        <taxon>Unionidae</taxon>
        <taxon>Ambleminae</taxon>
        <taxon>Lampsilini</taxon>
        <taxon>Potamilus</taxon>
    </lineage>
</organism>
<protein>
    <submittedName>
        <fullName evidence="1">Uncharacterized protein</fullName>
    </submittedName>
</protein>
<name>A0AAE0VPF1_9BIVA</name>
<sequence>MEFPDGTNHKEHVFIPINTPGHWSLFEEIHAARCRIRDLILGQARGSMMD</sequence>